<evidence type="ECO:0008006" key="4">
    <source>
        <dbReference type="Google" id="ProtNLM"/>
    </source>
</evidence>
<organism evidence="2 3">
    <name type="scientific">Alicyclobacillus acidocaldarius subsp. acidocaldarius (strain ATCC 27009 / DSM 446 / BCRC 14685 / JCM 5260 / KCTC 1825 / NBRC 15652 / NCIMB 11725 / NRRL B-14509 / 104-IA)</name>
    <name type="common">Bacillus acidocaldarius</name>
    <dbReference type="NCBI Taxonomy" id="521098"/>
    <lineage>
        <taxon>Bacteria</taxon>
        <taxon>Bacillati</taxon>
        <taxon>Bacillota</taxon>
        <taxon>Bacilli</taxon>
        <taxon>Bacillales</taxon>
        <taxon>Alicyclobacillaceae</taxon>
        <taxon>Alicyclobacillus</taxon>
    </lineage>
</organism>
<feature type="transmembrane region" description="Helical" evidence="1">
    <location>
        <begin position="58"/>
        <end position="76"/>
    </location>
</feature>
<dbReference type="KEGG" id="aac:Aaci_1186"/>
<keyword evidence="1" id="KW-1133">Transmembrane helix</keyword>
<reference evidence="3" key="1">
    <citation type="submission" date="2009-09" db="EMBL/GenBank/DDBJ databases">
        <title>The complete chromosome of Alicyclobacillus acidocaldarius subsp. acidocaldarius DSM 446.</title>
        <authorList>
            <consortium name="US DOE Joint Genome Institute (JGI-PGF)"/>
            <person name="Lucas S."/>
            <person name="Copeland A."/>
            <person name="Lapidus A."/>
            <person name="Glavina del Rio T."/>
            <person name="Dalin E."/>
            <person name="Tice H."/>
            <person name="Bruce D."/>
            <person name="Goodwin L."/>
            <person name="Pitluck S."/>
            <person name="Kyrpides N."/>
            <person name="Mavromatis K."/>
            <person name="Ivanova N."/>
            <person name="Ovchinnikova G."/>
            <person name="Chertkov O."/>
            <person name="Sims D."/>
            <person name="Brettin T."/>
            <person name="Detter J.C."/>
            <person name="Han C."/>
            <person name="Larimer F."/>
            <person name="Land M."/>
            <person name="Hauser L."/>
            <person name="Markowitz V."/>
            <person name="Cheng J.-F."/>
            <person name="Hugenholtz P."/>
            <person name="Woyke T."/>
            <person name="Wu D."/>
            <person name="Pukall R."/>
            <person name="Klenk H.-P."/>
            <person name="Eisen J.A."/>
        </authorList>
    </citation>
    <scope>NUCLEOTIDE SEQUENCE [LARGE SCALE GENOMIC DNA]</scope>
    <source>
        <strain evidence="3">ATCC 27009 / DSM 446 / BCRC 14685 / JCM 5260 / KCTC 1825 / NBRC 15652 / NCIMB 11725 / NRRL B-14509 / 104-IA</strain>
    </source>
</reference>
<feature type="transmembrane region" description="Helical" evidence="1">
    <location>
        <begin position="6"/>
        <end position="29"/>
    </location>
</feature>
<dbReference type="HOGENOM" id="CLU_1821311_0_0_9"/>
<feature type="transmembrane region" description="Helical" evidence="1">
    <location>
        <begin position="88"/>
        <end position="112"/>
    </location>
</feature>
<feature type="transmembrane region" description="Helical" evidence="1">
    <location>
        <begin position="132"/>
        <end position="154"/>
    </location>
</feature>
<reference evidence="2 3" key="2">
    <citation type="journal article" date="2010" name="Stand. Genomic Sci.">
        <title>Complete genome sequence of Alicyclobacillus acidocaldarius type strain (104-IA).</title>
        <authorList>
            <person name="Mavromatis K."/>
            <person name="Sikorski J."/>
            <person name="Lapidus A."/>
            <person name="Glavina Del Rio T."/>
            <person name="Copeland A."/>
            <person name="Tice H."/>
            <person name="Cheng J.F."/>
            <person name="Lucas S."/>
            <person name="Chen F."/>
            <person name="Nolan M."/>
            <person name="Bruce D."/>
            <person name="Goodwin L."/>
            <person name="Pitluck S."/>
            <person name="Ivanova N."/>
            <person name="Ovchinnikova G."/>
            <person name="Pati A."/>
            <person name="Chen A."/>
            <person name="Palaniappan K."/>
            <person name="Land M."/>
            <person name="Hauser L."/>
            <person name="Chang Y.J."/>
            <person name="Jeffries C.D."/>
            <person name="Chain P."/>
            <person name="Meincke L."/>
            <person name="Sims D."/>
            <person name="Chertkov O."/>
            <person name="Han C."/>
            <person name="Brettin T."/>
            <person name="Detter J.C."/>
            <person name="Wahrenburg C."/>
            <person name="Rohde M."/>
            <person name="Pukall R."/>
            <person name="Goker M."/>
            <person name="Bristow J."/>
            <person name="Eisen J.A."/>
            <person name="Markowitz V."/>
            <person name="Hugenholtz P."/>
            <person name="Klenk H.P."/>
            <person name="Kyrpides N.C."/>
        </authorList>
    </citation>
    <scope>NUCLEOTIDE SEQUENCE [LARGE SCALE GENOMIC DNA]</scope>
    <source>
        <strain evidence="3">ATCC 27009 / DSM 446 / BCRC 14685 / JCM 5260 / KCTC 1825 / NBRC 15652 / NCIMB 11725 / NRRL B-14509 / 104-IA</strain>
    </source>
</reference>
<sequence length="156" mass="16924">MRTEFVLLEFNTAAVLCILAVCAVTDILYRRVSETSLVVFTIGMLVIDGAVFHASWWLMISMLLCGVSLGALWWMVDRDHALGDAEMVGVMGMGLGPLALVPVLLALVAALASRPLWPVLAGPQVQSEERRLAPLGVYFFLGLALTVLLFLAVLRP</sequence>
<dbReference type="AlphaFoldDB" id="C8WVU5"/>
<keyword evidence="1" id="KW-0472">Membrane</keyword>
<keyword evidence="3" id="KW-1185">Reference proteome</keyword>
<evidence type="ECO:0000313" key="2">
    <source>
        <dbReference type="EMBL" id="ACV58217.1"/>
    </source>
</evidence>
<dbReference type="Proteomes" id="UP000001917">
    <property type="component" value="Chromosome"/>
</dbReference>
<proteinExistence type="predicted"/>
<evidence type="ECO:0000313" key="3">
    <source>
        <dbReference type="Proteomes" id="UP000001917"/>
    </source>
</evidence>
<keyword evidence="1" id="KW-0812">Transmembrane</keyword>
<accession>C8WVU5</accession>
<protein>
    <recommendedName>
        <fullName evidence="4">Prepilin type IV endopeptidase peptidase domain-containing protein</fullName>
    </recommendedName>
</protein>
<dbReference type="EMBL" id="CP001727">
    <property type="protein sequence ID" value="ACV58217.1"/>
    <property type="molecule type" value="Genomic_DNA"/>
</dbReference>
<evidence type="ECO:0000256" key="1">
    <source>
        <dbReference type="SAM" id="Phobius"/>
    </source>
</evidence>
<gene>
    <name evidence="2" type="ordered locus">Aaci_1186</name>
</gene>
<name>C8WVU5_ALIAD</name>
<dbReference type="STRING" id="521098.Aaci_1186"/>